<name>A0ABQ1J880_9PROT</name>
<dbReference type="InterPro" id="IPR009706">
    <property type="entry name" value="DUF1287"/>
</dbReference>
<gene>
    <name evidence="1" type="ORF">GCM10011503_06620</name>
</gene>
<accession>A0ABQ1J880</accession>
<dbReference type="PIRSF" id="PIRSF011444">
    <property type="entry name" value="DUF1287"/>
    <property type="match status" value="1"/>
</dbReference>
<organism evidence="1 2">
    <name type="scientific">Henriciella pelagia</name>
    <dbReference type="NCBI Taxonomy" id="1977912"/>
    <lineage>
        <taxon>Bacteria</taxon>
        <taxon>Pseudomonadati</taxon>
        <taxon>Pseudomonadota</taxon>
        <taxon>Alphaproteobacteria</taxon>
        <taxon>Hyphomonadales</taxon>
        <taxon>Hyphomonadaceae</taxon>
        <taxon>Henriciella</taxon>
    </lineage>
</organism>
<dbReference type="EMBL" id="BMKF01000001">
    <property type="protein sequence ID" value="GGB60777.1"/>
    <property type="molecule type" value="Genomic_DNA"/>
</dbReference>
<reference evidence="2" key="1">
    <citation type="journal article" date="2019" name="Int. J. Syst. Evol. Microbiol.">
        <title>The Global Catalogue of Microorganisms (GCM) 10K type strain sequencing project: providing services to taxonomists for standard genome sequencing and annotation.</title>
        <authorList>
            <consortium name="The Broad Institute Genomics Platform"/>
            <consortium name="The Broad Institute Genome Sequencing Center for Infectious Disease"/>
            <person name="Wu L."/>
            <person name="Ma J."/>
        </authorList>
    </citation>
    <scope>NUCLEOTIDE SEQUENCE [LARGE SCALE GENOMIC DNA]</scope>
    <source>
        <strain evidence="2">CGMCC 1.15928</strain>
    </source>
</reference>
<evidence type="ECO:0000313" key="1">
    <source>
        <dbReference type="EMBL" id="GGB60777.1"/>
    </source>
</evidence>
<keyword evidence="2" id="KW-1185">Reference proteome</keyword>
<dbReference type="Pfam" id="PF06940">
    <property type="entry name" value="DUF1287"/>
    <property type="match status" value="1"/>
</dbReference>
<comment type="caution">
    <text evidence="1">The sequence shown here is derived from an EMBL/GenBank/DDBJ whole genome shotgun (WGS) entry which is preliminary data.</text>
</comment>
<dbReference type="Proteomes" id="UP000628854">
    <property type="component" value="Unassembled WGS sequence"/>
</dbReference>
<dbReference type="RefSeq" id="WP_233124158.1">
    <property type="nucleotide sequence ID" value="NZ_BMKF01000001.1"/>
</dbReference>
<evidence type="ECO:0000313" key="2">
    <source>
        <dbReference type="Proteomes" id="UP000628854"/>
    </source>
</evidence>
<protein>
    <submittedName>
        <fullName evidence="1">DUF1287 domain-containing protein</fullName>
    </submittedName>
</protein>
<sequence>MAGLGALPLAANNAGWQAFSQSTQLVAAARRQIGVTLDYDPAYVQIDYPGGDVPRESGVCIDVVIRAYRDAFGYDFQTSIHEDMRANFGRYPTNWGLSGPDRNIDHRRVPNLETWLVRNATELPPEDWQPGDLITCRVDRSLPHIAIVSDRKMSWGEPYVIHNIGLGTREERLIGRFENERRFRFFPAET</sequence>
<proteinExistence type="predicted"/>